<protein>
    <submittedName>
        <fullName evidence="2">Uncharacterized protein</fullName>
    </submittedName>
</protein>
<dbReference type="Proteomes" id="UP000823399">
    <property type="component" value="Unassembled WGS sequence"/>
</dbReference>
<dbReference type="GeneID" id="64706592"/>
<feature type="chain" id="PRO_5040110846" evidence="1">
    <location>
        <begin position="18"/>
        <end position="109"/>
    </location>
</feature>
<sequence length="109" mass="12565">MFLLFLTCYCLSYIISCTTTPHVTLPVQLFPLASSSFLSSTYTLMPPIYKQQRRLLELAGDVKHTSFSKVDSTMFTWTYRYTRVSSDGDYPISDKFSARPRRRKLDVAS</sequence>
<dbReference type="EMBL" id="JABBWM010000099">
    <property type="protein sequence ID" value="KAG2091027.1"/>
    <property type="molecule type" value="Genomic_DNA"/>
</dbReference>
<name>A0A9P7EUI9_9AGAM</name>
<reference evidence="2" key="1">
    <citation type="journal article" date="2020" name="New Phytol.">
        <title>Comparative genomics reveals dynamic genome evolution in host specialist ectomycorrhizal fungi.</title>
        <authorList>
            <person name="Lofgren L.A."/>
            <person name="Nguyen N.H."/>
            <person name="Vilgalys R."/>
            <person name="Ruytinx J."/>
            <person name="Liao H.L."/>
            <person name="Branco S."/>
            <person name="Kuo A."/>
            <person name="LaButti K."/>
            <person name="Lipzen A."/>
            <person name="Andreopoulos W."/>
            <person name="Pangilinan J."/>
            <person name="Riley R."/>
            <person name="Hundley H."/>
            <person name="Na H."/>
            <person name="Barry K."/>
            <person name="Grigoriev I.V."/>
            <person name="Stajich J.E."/>
            <person name="Kennedy P.G."/>
        </authorList>
    </citation>
    <scope>NUCLEOTIDE SEQUENCE</scope>
    <source>
        <strain evidence="2">FC423</strain>
    </source>
</reference>
<gene>
    <name evidence="2" type="ORF">F5147DRAFT_840889</name>
</gene>
<proteinExistence type="predicted"/>
<keyword evidence="3" id="KW-1185">Reference proteome</keyword>
<evidence type="ECO:0000313" key="2">
    <source>
        <dbReference type="EMBL" id="KAG2091027.1"/>
    </source>
</evidence>
<comment type="caution">
    <text evidence="2">The sequence shown here is derived from an EMBL/GenBank/DDBJ whole genome shotgun (WGS) entry which is preliminary data.</text>
</comment>
<accession>A0A9P7EUI9</accession>
<feature type="signal peptide" evidence="1">
    <location>
        <begin position="1"/>
        <end position="17"/>
    </location>
</feature>
<evidence type="ECO:0000256" key="1">
    <source>
        <dbReference type="SAM" id="SignalP"/>
    </source>
</evidence>
<dbReference type="AlphaFoldDB" id="A0A9P7EUI9"/>
<organism evidence="2 3">
    <name type="scientific">Suillus discolor</name>
    <dbReference type="NCBI Taxonomy" id="1912936"/>
    <lineage>
        <taxon>Eukaryota</taxon>
        <taxon>Fungi</taxon>
        <taxon>Dikarya</taxon>
        <taxon>Basidiomycota</taxon>
        <taxon>Agaricomycotina</taxon>
        <taxon>Agaricomycetes</taxon>
        <taxon>Agaricomycetidae</taxon>
        <taxon>Boletales</taxon>
        <taxon>Suillineae</taxon>
        <taxon>Suillaceae</taxon>
        <taxon>Suillus</taxon>
    </lineage>
</organism>
<dbReference type="RefSeq" id="XP_041286412.1">
    <property type="nucleotide sequence ID" value="XM_041444333.1"/>
</dbReference>
<keyword evidence="1" id="KW-0732">Signal</keyword>
<evidence type="ECO:0000313" key="3">
    <source>
        <dbReference type="Proteomes" id="UP000823399"/>
    </source>
</evidence>